<organism evidence="2">
    <name type="scientific">hydrothermal vent metagenome</name>
    <dbReference type="NCBI Taxonomy" id="652676"/>
    <lineage>
        <taxon>unclassified sequences</taxon>
        <taxon>metagenomes</taxon>
        <taxon>ecological metagenomes</taxon>
    </lineage>
</organism>
<proteinExistence type="predicted"/>
<feature type="transmembrane region" description="Helical" evidence="1">
    <location>
        <begin position="113"/>
        <end position="137"/>
    </location>
</feature>
<evidence type="ECO:0000256" key="1">
    <source>
        <dbReference type="SAM" id="Phobius"/>
    </source>
</evidence>
<sequence>MFDQVKRKSMFQSALGMAELTYHSIVRNIRKGHNNAIWALVSNMMQAAIFILAFYMMFMLIGIKRANIRGDFLLYIISGIFLFMVHIKTIGAITGSDGPSSAMMQHAPMNTIISIAAAAIGTLYIQVLTLFVILFVYHVAITPFEIEDPAGAFAMLLIAWLAGVAIGLVLLSMKPWFPGLVAIFTTVFQRVNMIASGKMFVANTLPAFMLPMFEWNPLFHLIDQARGFMFVNYVPRNTSIEYPVIVAASLLVIGMMAEFYTRQHASSSWNARR</sequence>
<dbReference type="AlphaFoldDB" id="A0A3B0RFJ8"/>
<accession>A0A3B0RFJ8</accession>
<dbReference type="EMBL" id="UOEG01000012">
    <property type="protein sequence ID" value="VAV87626.1"/>
    <property type="molecule type" value="Genomic_DNA"/>
</dbReference>
<feature type="transmembrane region" description="Helical" evidence="1">
    <location>
        <begin position="200"/>
        <end position="222"/>
    </location>
</feature>
<keyword evidence="1" id="KW-0812">Transmembrane</keyword>
<protein>
    <submittedName>
        <fullName evidence="2">ABC transporter, permease protein</fullName>
    </submittedName>
</protein>
<feature type="transmembrane region" description="Helical" evidence="1">
    <location>
        <begin position="72"/>
        <end position="93"/>
    </location>
</feature>
<feature type="transmembrane region" description="Helical" evidence="1">
    <location>
        <begin position="149"/>
        <end position="170"/>
    </location>
</feature>
<keyword evidence="1" id="KW-1133">Transmembrane helix</keyword>
<gene>
    <name evidence="2" type="ORF">MNBD_ALPHA07-1381</name>
</gene>
<name>A0A3B0RFJ8_9ZZZZ</name>
<evidence type="ECO:0000313" key="2">
    <source>
        <dbReference type="EMBL" id="VAV87626.1"/>
    </source>
</evidence>
<feature type="transmembrane region" description="Helical" evidence="1">
    <location>
        <begin position="36"/>
        <end position="60"/>
    </location>
</feature>
<keyword evidence="1" id="KW-0472">Membrane</keyword>
<feature type="transmembrane region" description="Helical" evidence="1">
    <location>
        <begin position="242"/>
        <end position="260"/>
    </location>
</feature>
<reference evidence="2" key="1">
    <citation type="submission" date="2018-06" db="EMBL/GenBank/DDBJ databases">
        <authorList>
            <person name="Zhirakovskaya E."/>
        </authorList>
    </citation>
    <scope>NUCLEOTIDE SEQUENCE</scope>
</reference>